<evidence type="ECO:0000256" key="4">
    <source>
        <dbReference type="ARBA" id="ARBA00023136"/>
    </source>
</evidence>
<comment type="caution">
    <text evidence="7">The sequence shown here is derived from an EMBL/GenBank/DDBJ whole genome shotgun (WGS) entry which is preliminary data.</text>
</comment>
<dbReference type="PANTHER" id="PTHR12011:SF435">
    <property type="entry name" value="ADHESION G PROTEIN-COUPLED RECEPTOR G1-RELATED"/>
    <property type="match status" value="1"/>
</dbReference>
<evidence type="ECO:0000256" key="3">
    <source>
        <dbReference type="ARBA" id="ARBA00022989"/>
    </source>
</evidence>
<dbReference type="InterPro" id="IPR000832">
    <property type="entry name" value="GPCR_2_secretin-like"/>
</dbReference>
<evidence type="ECO:0000256" key="5">
    <source>
        <dbReference type="SAM" id="Phobius"/>
    </source>
</evidence>
<feature type="chain" id="PRO_5022241147" evidence="6">
    <location>
        <begin position="23"/>
        <end position="474"/>
    </location>
</feature>
<feature type="transmembrane region" description="Helical" evidence="5">
    <location>
        <begin position="219"/>
        <end position="242"/>
    </location>
</feature>
<feature type="transmembrane region" description="Helical" evidence="5">
    <location>
        <begin position="423"/>
        <end position="445"/>
    </location>
</feature>
<feature type="transmembrane region" description="Helical" evidence="5">
    <location>
        <begin position="354"/>
        <end position="381"/>
    </location>
</feature>
<gene>
    <name evidence="7" type="ORF">Baya_15799</name>
</gene>
<evidence type="ECO:0000256" key="2">
    <source>
        <dbReference type="ARBA" id="ARBA00022692"/>
    </source>
</evidence>
<dbReference type="InterPro" id="IPR000203">
    <property type="entry name" value="GPS"/>
</dbReference>
<keyword evidence="8" id="KW-1185">Reference proteome</keyword>
<dbReference type="InterPro" id="IPR046338">
    <property type="entry name" value="GAIN_dom_sf"/>
</dbReference>
<dbReference type="AlphaFoldDB" id="A0A556VCN3"/>
<dbReference type="OrthoDB" id="8951579at2759"/>
<organism evidence="7 8">
    <name type="scientific">Bagarius yarrelli</name>
    <name type="common">Goonch</name>
    <name type="synonym">Bagrus yarrelli</name>
    <dbReference type="NCBI Taxonomy" id="175774"/>
    <lineage>
        <taxon>Eukaryota</taxon>
        <taxon>Metazoa</taxon>
        <taxon>Chordata</taxon>
        <taxon>Craniata</taxon>
        <taxon>Vertebrata</taxon>
        <taxon>Euteleostomi</taxon>
        <taxon>Actinopterygii</taxon>
        <taxon>Neopterygii</taxon>
        <taxon>Teleostei</taxon>
        <taxon>Ostariophysi</taxon>
        <taxon>Siluriformes</taxon>
        <taxon>Sisoridae</taxon>
        <taxon>Sisorinae</taxon>
        <taxon>Bagarius</taxon>
    </lineage>
</organism>
<dbReference type="EMBL" id="VCAZ01000237">
    <property type="protein sequence ID" value="TTL88691.1"/>
    <property type="molecule type" value="Genomic_DNA"/>
</dbReference>
<keyword evidence="3 5" id="KW-1133">Transmembrane helix</keyword>
<keyword evidence="6" id="KW-0732">Signal</keyword>
<dbReference type="GO" id="GO:0005886">
    <property type="term" value="C:plasma membrane"/>
    <property type="evidence" value="ECO:0007669"/>
    <property type="project" value="TreeGrafter"/>
</dbReference>
<keyword evidence="2 5" id="KW-0812">Transmembrane</keyword>
<evidence type="ECO:0000256" key="6">
    <source>
        <dbReference type="SAM" id="SignalP"/>
    </source>
</evidence>
<dbReference type="Pfam" id="PF00002">
    <property type="entry name" value="7tm_2"/>
    <property type="match status" value="1"/>
</dbReference>
<dbReference type="GO" id="GO:0004930">
    <property type="term" value="F:G protein-coupled receptor activity"/>
    <property type="evidence" value="ECO:0007669"/>
    <property type="project" value="InterPro"/>
</dbReference>
<evidence type="ECO:0000313" key="7">
    <source>
        <dbReference type="EMBL" id="TTL88691.1"/>
    </source>
</evidence>
<keyword evidence="7" id="KW-0675">Receptor</keyword>
<dbReference type="GO" id="GO:0007189">
    <property type="term" value="P:adenylate cyclase-activating G protein-coupled receptor signaling pathway"/>
    <property type="evidence" value="ECO:0007669"/>
    <property type="project" value="TreeGrafter"/>
</dbReference>
<protein>
    <submittedName>
        <fullName evidence="7">Adhesion G-protein coupled receptor G5</fullName>
    </submittedName>
</protein>
<name>A0A556VCN3_BAGYA</name>
<comment type="subcellular location">
    <subcellularLocation>
        <location evidence="1">Membrane</location>
        <topology evidence="1">Multi-pass membrane protein</topology>
    </subcellularLocation>
</comment>
<reference evidence="7 8" key="1">
    <citation type="journal article" date="2019" name="Genome Biol. Evol.">
        <title>Whole-Genome Sequencing of the Giant Devil Catfish, Bagarius yarrelli.</title>
        <authorList>
            <person name="Jiang W."/>
            <person name="Lv Y."/>
            <person name="Cheng L."/>
            <person name="Yang K."/>
            <person name="Chao B."/>
            <person name="Wang X."/>
            <person name="Li Y."/>
            <person name="Pan X."/>
            <person name="You X."/>
            <person name="Zhang Y."/>
            <person name="Yang J."/>
            <person name="Li J."/>
            <person name="Zhang X."/>
            <person name="Liu S."/>
            <person name="Sun C."/>
            <person name="Yang J."/>
            <person name="Shi Q."/>
        </authorList>
    </citation>
    <scope>NUCLEOTIDE SEQUENCE [LARGE SCALE GENOMIC DNA]</scope>
    <source>
        <strain evidence="7">JWS20170419001</strain>
        <tissue evidence="7">Muscle</tissue>
    </source>
</reference>
<feature type="transmembrane region" description="Helical" evidence="5">
    <location>
        <begin position="393"/>
        <end position="417"/>
    </location>
</feature>
<accession>A0A556VCN3</accession>
<sequence length="474" mass="51935">MAVRSGVPRLLLLLVVTVTVGGHEEDRDFMMCGWWLHSSSSSSSRTLEVNLNPGCSGIIVSANDTSLSVRGSVTAECVWSEVLTLKESRDSSTSFCVIWEPLLDQLVVKVDGRSFHACRVGGLQSRCCAHLSSGTQTPSSGYGIKNASVHGDGLSGSTMASYQFVGESINCNVVLRWRDSGCVTVSLSSVETECCCNHLTYFTVLVDVNPTRTLRHLEALTFVTAVCCAISIASCAVLFISLCRQRKSKNQSSLVHRGLVVALFFLLLLFILSGTMANAAPEGVPAVPVLILGCVGGIYGQRTVKSADVLTTPYRMYGMCVCVCVCVCACKWIICTNPDVGCWSRCWMTDSPTALMVHFIINTGLLAAVVSSGLVMLLLVFRKIRHRDEWRRNRVAFLSIWGLSCLFGSTWILAFFSSEPSETVLFLFCIINSLQGFFLMLRFFALERIQKNSQSSSEFSSTTSTRQHMLQEKN</sequence>
<dbReference type="Pfam" id="PF01825">
    <property type="entry name" value="GPS"/>
    <property type="match status" value="1"/>
</dbReference>
<feature type="transmembrane region" description="Helical" evidence="5">
    <location>
        <begin position="314"/>
        <end position="334"/>
    </location>
</feature>
<proteinExistence type="predicted"/>
<feature type="transmembrane region" description="Helical" evidence="5">
    <location>
        <begin position="254"/>
        <end position="277"/>
    </location>
</feature>
<feature type="transmembrane region" description="Helical" evidence="5">
    <location>
        <begin position="283"/>
        <end position="302"/>
    </location>
</feature>
<evidence type="ECO:0000313" key="8">
    <source>
        <dbReference type="Proteomes" id="UP000319801"/>
    </source>
</evidence>
<dbReference type="Gene3D" id="2.60.220.50">
    <property type="match status" value="1"/>
</dbReference>
<feature type="signal peptide" evidence="6">
    <location>
        <begin position="1"/>
        <end position="22"/>
    </location>
</feature>
<dbReference type="PANTHER" id="PTHR12011">
    <property type="entry name" value="ADHESION G-PROTEIN COUPLED RECEPTOR"/>
    <property type="match status" value="1"/>
</dbReference>
<keyword evidence="4 5" id="KW-0472">Membrane</keyword>
<dbReference type="Proteomes" id="UP000319801">
    <property type="component" value="Unassembled WGS sequence"/>
</dbReference>
<dbReference type="SMART" id="SM00303">
    <property type="entry name" value="GPS"/>
    <property type="match status" value="1"/>
</dbReference>
<evidence type="ECO:0000256" key="1">
    <source>
        <dbReference type="ARBA" id="ARBA00004141"/>
    </source>
</evidence>
<dbReference type="Gene3D" id="1.20.1070.10">
    <property type="entry name" value="Rhodopsin 7-helix transmembrane proteins"/>
    <property type="match status" value="1"/>
</dbReference>